<keyword evidence="1" id="KW-0732">Signal</keyword>
<dbReference type="Gene3D" id="3.40.1260.10">
    <property type="entry name" value="DsrEFH-like"/>
    <property type="match status" value="1"/>
</dbReference>
<feature type="signal peptide" evidence="1">
    <location>
        <begin position="1"/>
        <end position="20"/>
    </location>
</feature>
<comment type="caution">
    <text evidence="2">The sequence shown here is derived from an EMBL/GenBank/DDBJ whole genome shotgun (WGS) entry which is preliminary data.</text>
</comment>
<dbReference type="InterPro" id="IPR003787">
    <property type="entry name" value="Sulphur_relay_DsrE/F-like"/>
</dbReference>
<accession>A0ABV8AP63</accession>
<reference evidence="3" key="1">
    <citation type="journal article" date="2019" name="Int. J. Syst. Evol. Microbiol.">
        <title>The Global Catalogue of Microorganisms (GCM) 10K type strain sequencing project: providing services to taxonomists for standard genome sequencing and annotation.</title>
        <authorList>
            <consortium name="The Broad Institute Genomics Platform"/>
            <consortium name="The Broad Institute Genome Sequencing Center for Infectious Disease"/>
            <person name="Wu L."/>
            <person name="Ma J."/>
        </authorList>
    </citation>
    <scope>NUCLEOTIDE SEQUENCE [LARGE SCALE GENOMIC DNA]</scope>
    <source>
        <strain evidence="3">CCUG 60523</strain>
    </source>
</reference>
<dbReference type="EMBL" id="JBHRZS010000006">
    <property type="protein sequence ID" value="MFC3879791.1"/>
    <property type="molecule type" value="Genomic_DNA"/>
</dbReference>
<dbReference type="InterPro" id="IPR027396">
    <property type="entry name" value="DsrEFH-like"/>
</dbReference>
<dbReference type="RefSeq" id="WP_377904545.1">
    <property type="nucleotide sequence ID" value="NZ_JBHRZS010000006.1"/>
</dbReference>
<gene>
    <name evidence="2" type="ORF">ACFOSV_06370</name>
</gene>
<evidence type="ECO:0000313" key="2">
    <source>
        <dbReference type="EMBL" id="MFC3879791.1"/>
    </source>
</evidence>
<name>A0ABV8AP63_9BACT</name>
<sequence>MKSLLLTLGFTLLLAQVTFAQQEVFPVIKGYGSVIDMPFETIKPDPSLQYKLLAEAFSGQKDKTELYDPLDYFARVVNAHAHAGVPAENFKMSIVLFSGSVFTTLNNAEFQKRFGTDNPNLELIQKFQDAGVDVFVCGQSMMKQDIMPEMLIEGLKIGSSRITVASEHLTNGFVSIY</sequence>
<keyword evidence="3" id="KW-1185">Reference proteome</keyword>
<organism evidence="2 3">
    <name type="scientific">Algoriphagus namhaensis</name>
    <dbReference type="NCBI Taxonomy" id="915353"/>
    <lineage>
        <taxon>Bacteria</taxon>
        <taxon>Pseudomonadati</taxon>
        <taxon>Bacteroidota</taxon>
        <taxon>Cytophagia</taxon>
        <taxon>Cytophagales</taxon>
        <taxon>Cyclobacteriaceae</taxon>
        <taxon>Algoriphagus</taxon>
    </lineage>
</organism>
<feature type="chain" id="PRO_5047420796" evidence="1">
    <location>
        <begin position="21"/>
        <end position="177"/>
    </location>
</feature>
<dbReference type="Proteomes" id="UP001595805">
    <property type="component" value="Unassembled WGS sequence"/>
</dbReference>
<dbReference type="Pfam" id="PF02635">
    <property type="entry name" value="DsrE"/>
    <property type="match status" value="1"/>
</dbReference>
<evidence type="ECO:0000256" key="1">
    <source>
        <dbReference type="SAM" id="SignalP"/>
    </source>
</evidence>
<proteinExistence type="predicted"/>
<protein>
    <submittedName>
        <fullName evidence="2">DsrE family protein</fullName>
    </submittedName>
</protein>
<evidence type="ECO:0000313" key="3">
    <source>
        <dbReference type="Proteomes" id="UP001595805"/>
    </source>
</evidence>
<dbReference type="SUPFAM" id="SSF75169">
    <property type="entry name" value="DsrEFH-like"/>
    <property type="match status" value="1"/>
</dbReference>